<protein>
    <submittedName>
        <fullName evidence="1">Uncharacterized protein</fullName>
    </submittedName>
</protein>
<dbReference type="AlphaFoldDB" id="A0AAN7T094"/>
<keyword evidence="2" id="KW-1185">Reference proteome</keyword>
<sequence length="178" mass="19935">MQPDPQSVTSGLLQTATTYLKVFSALDPSVIAHIQSDTYTHDFGPASTNLPSPLSRKEFNAHVSQIREVMHSFPVIPKKMWANPSLHQVVVWATAIPEFHEHVKDGDDDKKCDEWFYQGEYIYVLTMDPTGEKVEHVLEFVDSKGTEHVKSLMARAWKNKGNVDAAGHGKAEGSMQKN</sequence>
<accession>A0AAN7T094</accession>
<dbReference type="Proteomes" id="UP001309876">
    <property type="component" value="Unassembled WGS sequence"/>
</dbReference>
<organism evidence="1 2">
    <name type="scientific">Lithohypha guttulata</name>
    <dbReference type="NCBI Taxonomy" id="1690604"/>
    <lineage>
        <taxon>Eukaryota</taxon>
        <taxon>Fungi</taxon>
        <taxon>Dikarya</taxon>
        <taxon>Ascomycota</taxon>
        <taxon>Pezizomycotina</taxon>
        <taxon>Eurotiomycetes</taxon>
        <taxon>Chaetothyriomycetidae</taxon>
        <taxon>Chaetothyriales</taxon>
        <taxon>Trichomeriaceae</taxon>
        <taxon>Lithohypha</taxon>
    </lineage>
</organism>
<evidence type="ECO:0000313" key="2">
    <source>
        <dbReference type="Proteomes" id="UP001309876"/>
    </source>
</evidence>
<dbReference type="EMBL" id="JAVRRJ010000004">
    <property type="protein sequence ID" value="KAK5085774.1"/>
    <property type="molecule type" value="Genomic_DNA"/>
</dbReference>
<reference evidence="1 2" key="1">
    <citation type="submission" date="2023-08" db="EMBL/GenBank/DDBJ databases">
        <title>Black Yeasts Isolated from many extreme environments.</title>
        <authorList>
            <person name="Coleine C."/>
            <person name="Stajich J.E."/>
            <person name="Selbmann L."/>
        </authorList>
    </citation>
    <scope>NUCLEOTIDE SEQUENCE [LARGE SCALE GENOMIC DNA]</scope>
    <source>
        <strain evidence="1 2">CCFEE 5910</strain>
    </source>
</reference>
<name>A0AAN7T094_9EURO</name>
<evidence type="ECO:0000313" key="1">
    <source>
        <dbReference type="EMBL" id="KAK5085774.1"/>
    </source>
</evidence>
<gene>
    <name evidence="1" type="ORF">LTR05_005062</name>
</gene>
<proteinExistence type="predicted"/>
<comment type="caution">
    <text evidence="1">The sequence shown here is derived from an EMBL/GenBank/DDBJ whole genome shotgun (WGS) entry which is preliminary data.</text>
</comment>